<accession>A0A9N8KG32</accession>
<organism evidence="3 4">
    <name type="scientific">Aureobasidium uvarum</name>
    <dbReference type="NCBI Taxonomy" id="2773716"/>
    <lineage>
        <taxon>Eukaryota</taxon>
        <taxon>Fungi</taxon>
        <taxon>Dikarya</taxon>
        <taxon>Ascomycota</taxon>
        <taxon>Pezizomycotina</taxon>
        <taxon>Dothideomycetes</taxon>
        <taxon>Dothideomycetidae</taxon>
        <taxon>Dothideales</taxon>
        <taxon>Saccotheciaceae</taxon>
        <taxon>Aureobasidium</taxon>
    </lineage>
</organism>
<dbReference type="InterPro" id="IPR009688">
    <property type="entry name" value="FAM210A/B-like_dom"/>
</dbReference>
<protein>
    <recommendedName>
        <fullName evidence="2">DUF1279 domain-containing protein</fullName>
    </recommendedName>
</protein>
<gene>
    <name evidence="3" type="ORF">AWRI4620_LOCUS3263</name>
</gene>
<dbReference type="GO" id="GO:0005739">
    <property type="term" value="C:mitochondrion"/>
    <property type="evidence" value="ECO:0007669"/>
    <property type="project" value="TreeGrafter"/>
</dbReference>
<evidence type="ECO:0000259" key="2">
    <source>
        <dbReference type="Pfam" id="PF06916"/>
    </source>
</evidence>
<dbReference type="AlphaFoldDB" id="A0A9N8KG32"/>
<evidence type="ECO:0000313" key="4">
    <source>
        <dbReference type="Proteomes" id="UP000745764"/>
    </source>
</evidence>
<dbReference type="OrthoDB" id="426386at2759"/>
<dbReference type="Pfam" id="PF06916">
    <property type="entry name" value="FAM210A-B_dom"/>
    <property type="match status" value="1"/>
</dbReference>
<feature type="compositionally biased region" description="Low complexity" evidence="1">
    <location>
        <begin position="67"/>
        <end position="77"/>
    </location>
</feature>
<sequence>MVLLQHLQRQVARASTGRLAAHPYRVANQIWRPQQRAQFHRIFNQKTAHTSNNTATWRQLLSRFRNPSSRRWNSSRPNPDPTPHLGSPTPQLSFFQRFKQLGKEYGWVVTGVYFGLSALDLPFCFLAVRGLGTDRVARWEHAIVGTIKDAVKAVMPDVGAKADEVVEQVETAVGSPAAREGNVWGVPEAEARNNEEACTFIHSQVSSTFAANTPEALWTQFVLAYAIHKSFIFVRVPLAVAVTPKVVKVLRSWGWQIGKKKLKSTKSIKP</sequence>
<dbReference type="PANTHER" id="PTHR21377">
    <property type="entry name" value="PROTEIN FAM210B, MITOCHONDRIAL"/>
    <property type="match status" value="1"/>
</dbReference>
<name>A0A9N8KG32_9PEZI</name>
<evidence type="ECO:0000313" key="3">
    <source>
        <dbReference type="EMBL" id="CAD0109008.1"/>
    </source>
</evidence>
<dbReference type="PANTHER" id="PTHR21377:SF0">
    <property type="entry name" value="PROTEIN FAM210B, MITOCHONDRIAL"/>
    <property type="match status" value="1"/>
</dbReference>
<evidence type="ECO:0000256" key="1">
    <source>
        <dbReference type="SAM" id="MobiDB-lite"/>
    </source>
</evidence>
<dbReference type="InterPro" id="IPR045866">
    <property type="entry name" value="FAM210A/B-like"/>
</dbReference>
<dbReference type="Proteomes" id="UP000745764">
    <property type="component" value="Unassembled WGS sequence"/>
</dbReference>
<feature type="domain" description="DUF1279" evidence="2">
    <location>
        <begin position="96"/>
        <end position="244"/>
    </location>
</feature>
<proteinExistence type="predicted"/>
<dbReference type="EMBL" id="CAINUL010000003">
    <property type="protein sequence ID" value="CAD0109008.1"/>
    <property type="molecule type" value="Genomic_DNA"/>
</dbReference>
<comment type="caution">
    <text evidence="3">The sequence shown here is derived from an EMBL/GenBank/DDBJ whole genome shotgun (WGS) entry which is preliminary data.</text>
</comment>
<feature type="region of interest" description="Disordered" evidence="1">
    <location>
        <begin position="67"/>
        <end position="89"/>
    </location>
</feature>
<keyword evidence="4" id="KW-1185">Reference proteome</keyword>
<reference evidence="3" key="1">
    <citation type="submission" date="2020-06" db="EMBL/GenBank/DDBJ databases">
        <authorList>
            <person name="Onetto C."/>
        </authorList>
    </citation>
    <scope>NUCLEOTIDE SEQUENCE</scope>
</reference>